<dbReference type="Proteomes" id="UP000220828">
    <property type="component" value="Unassembled WGS sequence"/>
</dbReference>
<accession>A0A2H3KBB5</accession>
<evidence type="ECO:0000313" key="2">
    <source>
        <dbReference type="Proteomes" id="UP000220828"/>
    </source>
</evidence>
<dbReference type="RefSeq" id="WP_097554164.1">
    <property type="nucleotide sequence ID" value="NZ_PCMW01000045.1"/>
</dbReference>
<organism evidence="1 2">
    <name type="scientific">Flavobacterium branchiophilum</name>
    <dbReference type="NCBI Taxonomy" id="55197"/>
    <lineage>
        <taxon>Bacteria</taxon>
        <taxon>Pseudomonadati</taxon>
        <taxon>Bacteroidota</taxon>
        <taxon>Flavobacteriia</taxon>
        <taxon>Flavobacteriales</taxon>
        <taxon>Flavobacteriaceae</taxon>
        <taxon>Flavobacterium</taxon>
    </lineage>
</organism>
<comment type="caution">
    <text evidence="1">The sequence shown here is derived from an EMBL/GenBank/DDBJ whole genome shotgun (WGS) entry which is preliminary data.</text>
</comment>
<dbReference type="EMBL" id="PCMW01000045">
    <property type="protein sequence ID" value="PDS24289.1"/>
    <property type="molecule type" value="Genomic_DNA"/>
</dbReference>
<proteinExistence type="predicted"/>
<dbReference type="PROSITE" id="PS51257">
    <property type="entry name" value="PROKAR_LIPOPROTEIN"/>
    <property type="match status" value="1"/>
</dbReference>
<dbReference type="AlphaFoldDB" id="A0A2H3KBB5"/>
<reference evidence="1 2" key="1">
    <citation type="submission" date="2017-09" db="EMBL/GenBank/DDBJ databases">
        <title>Whole genomes of Flavobacteriaceae.</title>
        <authorList>
            <person name="Stine C."/>
            <person name="Li C."/>
            <person name="Tadesse D."/>
        </authorList>
    </citation>
    <scope>NUCLEOTIDE SEQUENCE [LARGE SCALE GENOMIC DNA]</scope>
    <source>
        <strain evidence="1 2">ATCC 35036</strain>
    </source>
</reference>
<evidence type="ECO:0008006" key="3">
    <source>
        <dbReference type="Google" id="ProtNLM"/>
    </source>
</evidence>
<gene>
    <name evidence="1" type="ORF">B0A77_08565</name>
</gene>
<protein>
    <recommendedName>
        <fullName evidence="3">Lipoprotein</fullName>
    </recommendedName>
</protein>
<sequence>MRIFNYFVKKLLLFCFGIIILTSCEKNEIVTNSSDEKKLNFISKTDAVKFANNLLFNDLQGNNIKKEVVLLGHETIIQMVMSRYATDMFIGVIAQFQC</sequence>
<name>A0A2H3KBB5_9FLAO</name>
<evidence type="ECO:0000313" key="1">
    <source>
        <dbReference type="EMBL" id="PDS24289.1"/>
    </source>
</evidence>